<reference evidence="1 2" key="2">
    <citation type="journal article" date="2011" name="Mol. Biol. Evol.">
        <title>Unity in variety--the pan-genome of the Chlamydiae.</title>
        <authorList>
            <person name="Collingro A."/>
            <person name="Tischler P."/>
            <person name="Weinmaier T."/>
            <person name="Penz T."/>
            <person name="Heinz E."/>
            <person name="Brunham R.C."/>
            <person name="Read T.D."/>
            <person name="Bavoil P.M."/>
            <person name="Sachse K."/>
            <person name="Kahane S."/>
            <person name="Friedman M.G."/>
            <person name="Rattei T."/>
            <person name="Myers G.S."/>
            <person name="Horn M."/>
        </authorList>
    </citation>
    <scope>NUCLEOTIDE SEQUENCE [LARGE SCALE GENOMIC DNA]</scope>
    <source>
        <strain evidence="2">ATCC VR-1471 / Z</strain>
    </source>
</reference>
<accession>F8L4M3</accession>
<dbReference type="Proteomes" id="UP000000496">
    <property type="component" value="Chromosome gsn.131"/>
</dbReference>
<keyword evidence="2" id="KW-1185">Reference proteome</keyword>
<dbReference type="EMBL" id="FR872582">
    <property type="protein sequence ID" value="CCB88141.1"/>
    <property type="molecule type" value="Genomic_DNA"/>
</dbReference>
<dbReference type="AlphaFoldDB" id="F8L4M3"/>
<evidence type="ECO:0000313" key="1">
    <source>
        <dbReference type="EMBL" id="CCB88141.1"/>
    </source>
</evidence>
<protein>
    <submittedName>
        <fullName evidence="1">Uncharacterized protein</fullName>
    </submittedName>
</protein>
<dbReference type="KEGG" id="sng:SNE_A02640"/>
<sequence length="62" mass="7055">MTFGTYFSLKRLPVLPPNVNSHLDDVATSFSKRGFFLRERFKASDGVSSKWAHEAGKRKKIP</sequence>
<organism evidence="1 2">
    <name type="scientific">Simkania negevensis (strain ATCC VR-1471 / DSM 27360 / Z)</name>
    <dbReference type="NCBI Taxonomy" id="331113"/>
    <lineage>
        <taxon>Bacteria</taxon>
        <taxon>Pseudomonadati</taxon>
        <taxon>Chlamydiota</taxon>
        <taxon>Chlamydiia</taxon>
        <taxon>Parachlamydiales</taxon>
        <taxon>Simkaniaceae</taxon>
        <taxon>Simkania</taxon>
    </lineage>
</organism>
<gene>
    <name evidence="1" type="ordered locus">SNE_A02640</name>
</gene>
<reference key="1">
    <citation type="journal article" date="2011" name="Mol. Biol. Evol.">
        <title>Unity in variety -- the pan-genome of the Chlamydiae.</title>
        <authorList>
            <person name="Collingro A."/>
            <person name="Tischler P."/>
            <person name="Weinmaier T."/>
            <person name="Penz T."/>
            <person name="Heinz E."/>
            <person name="Brunham R.C."/>
            <person name="Read T.D."/>
            <person name="Bavoil P.M."/>
            <person name="Sachse K."/>
            <person name="Kahane S."/>
            <person name="Friedman M.G."/>
            <person name="Rattei T."/>
            <person name="Myers G.S.A."/>
            <person name="Horn M."/>
        </authorList>
    </citation>
    <scope>NUCLEOTIDE SEQUENCE</scope>
    <source>
        <strain>Z</strain>
    </source>
</reference>
<dbReference type="STRING" id="331113.SNE_A02640"/>
<proteinExistence type="predicted"/>
<evidence type="ECO:0000313" key="2">
    <source>
        <dbReference type="Proteomes" id="UP000000496"/>
    </source>
</evidence>
<name>F8L4M3_SIMNZ</name>
<dbReference type="HOGENOM" id="CLU_2901819_0_0_0"/>